<gene>
    <name evidence="2" type="ORF">MANES_10G064100</name>
</gene>
<feature type="domain" description="Neprosin PEP catalytic" evidence="1">
    <location>
        <begin position="57"/>
        <end position="307"/>
    </location>
</feature>
<sequence>MKPSSYPKGFKEGSNTDLLLEWNKKGRCPEGTIPIIRTQHKVSPKRRQHNSNILGFDVNTSQLEYAQVSTDLGTYFGAFAKFLVWNPKTVAKEFSSAQMWVVAGDGPNLNSLEAGWQVHFGEKFTRLFISWTRDNYKETGCYNLECPDFVQINNNIALGSALLPVSVYDGNQYEIEITIFKDMQNGNWWLVVQGQKLGYWPASILTTLANQANVIRWGGKVYNTETDGEHTFTQMGTGHFSYEGYGKAGLIHNLKYVDNSGALTDPNKVIPFASRPSCYDVQLGETGKDDHGTHFYYGGPGYSEICMK</sequence>
<organism evidence="2">
    <name type="scientific">Manihot esculenta</name>
    <name type="common">Cassava</name>
    <name type="synonym">Jatropha manihot</name>
    <dbReference type="NCBI Taxonomy" id="3983"/>
    <lineage>
        <taxon>Eukaryota</taxon>
        <taxon>Viridiplantae</taxon>
        <taxon>Streptophyta</taxon>
        <taxon>Embryophyta</taxon>
        <taxon>Tracheophyta</taxon>
        <taxon>Spermatophyta</taxon>
        <taxon>Magnoliopsida</taxon>
        <taxon>eudicotyledons</taxon>
        <taxon>Gunneridae</taxon>
        <taxon>Pentapetalae</taxon>
        <taxon>rosids</taxon>
        <taxon>fabids</taxon>
        <taxon>Malpighiales</taxon>
        <taxon>Euphorbiaceae</taxon>
        <taxon>Crotonoideae</taxon>
        <taxon>Manihoteae</taxon>
        <taxon>Manihot</taxon>
    </lineage>
</organism>
<dbReference type="PANTHER" id="PTHR31589">
    <property type="entry name" value="PROTEIN, PUTATIVE (DUF239)-RELATED-RELATED"/>
    <property type="match status" value="1"/>
</dbReference>
<name>A0A2C9V3Y4_MANES</name>
<accession>A0A2C9V3Y4</accession>
<dbReference type="OMA" id="NTAGHEY"/>
<evidence type="ECO:0000313" key="2">
    <source>
        <dbReference type="EMBL" id="OAY39059.1"/>
    </source>
</evidence>
<dbReference type="STRING" id="3983.A0A2C9V3Y4"/>
<dbReference type="Pfam" id="PF03080">
    <property type="entry name" value="Neprosin"/>
    <property type="match status" value="1"/>
</dbReference>
<dbReference type="InterPro" id="IPR053168">
    <property type="entry name" value="Glutamic_endopeptidase"/>
</dbReference>
<dbReference type="Gene3D" id="3.90.1320.10">
    <property type="entry name" value="Outer-capsid protein sigma 3, large lobe"/>
    <property type="match status" value="1"/>
</dbReference>
<dbReference type="EMBL" id="CM004396">
    <property type="protein sequence ID" value="OAY39059.1"/>
    <property type="molecule type" value="Genomic_DNA"/>
</dbReference>
<evidence type="ECO:0000259" key="1">
    <source>
        <dbReference type="PROSITE" id="PS52045"/>
    </source>
</evidence>
<dbReference type="InterPro" id="IPR004314">
    <property type="entry name" value="Neprosin"/>
</dbReference>
<reference evidence="2" key="1">
    <citation type="submission" date="2016-02" db="EMBL/GenBank/DDBJ databases">
        <title>WGS assembly of Manihot esculenta.</title>
        <authorList>
            <person name="Bredeson J.V."/>
            <person name="Prochnik S.E."/>
            <person name="Lyons J.B."/>
            <person name="Schmutz J."/>
            <person name="Grimwood J."/>
            <person name="Vrebalov J."/>
            <person name="Bart R.S."/>
            <person name="Amuge T."/>
            <person name="Ferguson M.E."/>
            <person name="Green R."/>
            <person name="Putnam N."/>
            <person name="Stites J."/>
            <person name="Rounsley S."/>
            <person name="Rokhsar D.S."/>
        </authorList>
    </citation>
    <scope>NUCLEOTIDE SEQUENCE [LARGE SCALE GENOMIC DNA]</scope>
    <source>
        <tissue evidence="2">Leaf</tissue>
    </source>
</reference>
<dbReference type="PANTHER" id="PTHR31589:SF221">
    <property type="entry name" value="LIGASE, PUTATIVE (DUF239)-RELATED"/>
    <property type="match status" value="1"/>
</dbReference>
<dbReference type="PROSITE" id="PS52045">
    <property type="entry name" value="NEPROSIN_PEP_CD"/>
    <property type="match status" value="1"/>
</dbReference>
<dbReference type="AlphaFoldDB" id="A0A2C9V3Y4"/>
<proteinExistence type="predicted"/>
<protein>
    <recommendedName>
        <fullName evidence="1">Neprosin PEP catalytic domain-containing protein</fullName>
    </recommendedName>
</protein>